<dbReference type="SUPFAM" id="SSF52540">
    <property type="entry name" value="P-loop containing nucleoside triphosphate hydrolases"/>
    <property type="match status" value="2"/>
</dbReference>
<keyword evidence="2" id="KW-0547">Nucleotide-binding</keyword>
<dbReference type="Pfam" id="PF12848">
    <property type="entry name" value="ABC_tran_Xtn"/>
    <property type="match status" value="1"/>
</dbReference>
<evidence type="ECO:0000313" key="9">
    <source>
        <dbReference type="Proteomes" id="UP000255295"/>
    </source>
</evidence>
<dbReference type="Gene3D" id="3.40.50.300">
    <property type="entry name" value="P-loop containing nucleotide triphosphate hydrolases"/>
    <property type="match status" value="3"/>
</dbReference>
<dbReference type="PANTHER" id="PTHR19211">
    <property type="entry name" value="ATP-BINDING TRANSPORT PROTEIN-RELATED"/>
    <property type="match status" value="1"/>
</dbReference>
<accession>A0A2S0JVA7</accession>
<dbReference type="Proteomes" id="UP000238825">
    <property type="component" value="Chromosome"/>
</dbReference>
<evidence type="ECO:0000256" key="1">
    <source>
        <dbReference type="ARBA" id="ARBA00022737"/>
    </source>
</evidence>
<evidence type="ECO:0000256" key="3">
    <source>
        <dbReference type="ARBA" id="ARBA00022840"/>
    </source>
</evidence>
<proteinExistence type="predicted"/>
<feature type="domain" description="ABC transporter" evidence="5">
    <location>
        <begin position="6"/>
        <end position="200"/>
    </location>
</feature>
<dbReference type="InterPro" id="IPR017871">
    <property type="entry name" value="ABC_transporter-like_CS"/>
</dbReference>
<name>A0A2S0JVA7_LYSSH</name>
<dbReference type="NCBIfam" id="NF000355">
    <property type="entry name" value="ribo_prot_ABC_F"/>
    <property type="match status" value="1"/>
</dbReference>
<gene>
    <name evidence="7" type="primary">expZ</name>
    <name evidence="6" type="ORF">LS41612_01560</name>
    <name evidence="7" type="ORF">NCTC10338_04494</name>
</gene>
<dbReference type="RefSeq" id="WP_024364039.1">
    <property type="nucleotide sequence ID" value="NZ_BJNS01000042.1"/>
</dbReference>
<evidence type="ECO:0000313" key="7">
    <source>
        <dbReference type="EMBL" id="SUV19628.1"/>
    </source>
</evidence>
<dbReference type="SMART" id="SM00382">
    <property type="entry name" value="AAA"/>
    <property type="match status" value="2"/>
</dbReference>
<dbReference type="CDD" id="cd03221">
    <property type="entry name" value="ABCF_EF-3"/>
    <property type="match status" value="2"/>
</dbReference>
<reference evidence="6 8" key="1">
    <citation type="submission" date="2017-03" db="EMBL/GenBank/DDBJ databases">
        <title>The whole genome sequencing and assembly of Lysinibacillus sphaericus DSM 28T strain.</title>
        <authorList>
            <person name="Lee Y.-J."/>
            <person name="Yi H."/>
            <person name="Bahn Y.-S."/>
            <person name="Kim J.F."/>
            <person name="Lee D.-W."/>
        </authorList>
    </citation>
    <scope>NUCLEOTIDE SEQUENCE [LARGE SCALE GENOMIC DNA]</scope>
    <source>
        <strain evidence="6 8">DSM 28</strain>
    </source>
</reference>
<dbReference type="PANTHER" id="PTHR19211:SF100">
    <property type="entry name" value="RIBOSOME PROTECTION PROTEIN VMLR"/>
    <property type="match status" value="1"/>
</dbReference>
<feature type="coiled-coil region" evidence="4">
    <location>
        <begin position="178"/>
        <end position="223"/>
    </location>
</feature>
<feature type="domain" description="ABC transporter" evidence="5">
    <location>
        <begin position="299"/>
        <end position="491"/>
    </location>
</feature>
<keyword evidence="3 7" id="KW-0067">ATP-binding</keyword>
<evidence type="ECO:0000256" key="4">
    <source>
        <dbReference type="SAM" id="Coils"/>
    </source>
</evidence>
<sequence>MEELALKLNNVQISFGDKEIFDTKELTVYQNDRIGIVGKNGQGKTTLLNIIAGTITPDNGKIERFVDFNYFQQIGELKEETNADYLDSQLLSRMNVPTNSVETLSGGEQSKFRLVQLLSQYKMGLLLDEPTTHVDKNGIDIMIEELNYYYGTLIFVSHDRYFINAIATKIWEIENGKIKEFNGNYDQYLEQKQQEKLELQRKYQKVTKEKERLQEAVEVKKSQAKKISIVSEKNKQRNIKPNRLASSKQKDTVQKSMMKTVKSIEKRMDMLEEIHIDKDPKPISFPIVKELEINNRFPIMGHNITVTAGDNILLAEQDFQFPLGKKIAIVGDNGVGKSTFLHYIMNNQDGITLSSKIAFCTYQQMDYKLSGDISILEYLMKISEYKESFIRAILSNLGFEEATIRKPLHALSGGEATRISLAALFAKPSNVLILDEPTNFIDLATIEALEKFLLGYKGTVLFTTHDQLIVERVADQIWEIKDKTLQLIKEK</sequence>
<dbReference type="Proteomes" id="UP000255295">
    <property type="component" value="Unassembled WGS sequence"/>
</dbReference>
<organism evidence="6 8">
    <name type="scientific">Lysinibacillus sphaericus</name>
    <name type="common">Bacillus sphaericus</name>
    <dbReference type="NCBI Taxonomy" id="1421"/>
    <lineage>
        <taxon>Bacteria</taxon>
        <taxon>Bacillati</taxon>
        <taxon>Bacillota</taxon>
        <taxon>Bacilli</taxon>
        <taxon>Bacillales</taxon>
        <taxon>Bacillaceae</taxon>
        <taxon>Lysinibacillus</taxon>
    </lineage>
</organism>
<dbReference type="InterPro" id="IPR032781">
    <property type="entry name" value="ABC_tran_Xtn"/>
</dbReference>
<dbReference type="InterPro" id="IPR027417">
    <property type="entry name" value="P-loop_NTPase"/>
</dbReference>
<dbReference type="InterPro" id="IPR003593">
    <property type="entry name" value="AAA+_ATPase"/>
</dbReference>
<dbReference type="PROSITE" id="PS00211">
    <property type="entry name" value="ABC_TRANSPORTER_1"/>
    <property type="match status" value="2"/>
</dbReference>
<dbReference type="GO" id="GO:0016887">
    <property type="term" value="F:ATP hydrolysis activity"/>
    <property type="evidence" value="ECO:0007669"/>
    <property type="project" value="InterPro"/>
</dbReference>
<dbReference type="EMBL" id="UFSZ01000001">
    <property type="protein sequence ID" value="SUV19628.1"/>
    <property type="molecule type" value="Genomic_DNA"/>
</dbReference>
<dbReference type="GO" id="GO:0005524">
    <property type="term" value="F:ATP binding"/>
    <property type="evidence" value="ECO:0007669"/>
    <property type="project" value="UniProtKB-KW"/>
</dbReference>
<evidence type="ECO:0000313" key="6">
    <source>
        <dbReference type="EMBL" id="AVK95072.1"/>
    </source>
</evidence>
<reference evidence="7 9" key="2">
    <citation type="submission" date="2018-06" db="EMBL/GenBank/DDBJ databases">
        <authorList>
            <consortium name="Pathogen Informatics"/>
            <person name="Doyle S."/>
        </authorList>
    </citation>
    <scope>NUCLEOTIDE SEQUENCE [LARGE SCALE GENOMIC DNA]</scope>
    <source>
        <strain evidence="7 9">NCTC10338</strain>
    </source>
</reference>
<evidence type="ECO:0000259" key="5">
    <source>
        <dbReference type="PROSITE" id="PS50893"/>
    </source>
</evidence>
<keyword evidence="4" id="KW-0175">Coiled coil</keyword>
<dbReference type="GeneID" id="48274867"/>
<dbReference type="EMBL" id="CP019980">
    <property type="protein sequence ID" value="AVK95072.1"/>
    <property type="molecule type" value="Genomic_DNA"/>
</dbReference>
<dbReference type="AlphaFoldDB" id="A0A2S0JVA7"/>
<dbReference type="InterPro" id="IPR050611">
    <property type="entry name" value="ABCF"/>
</dbReference>
<evidence type="ECO:0000256" key="2">
    <source>
        <dbReference type="ARBA" id="ARBA00022741"/>
    </source>
</evidence>
<evidence type="ECO:0000313" key="8">
    <source>
        <dbReference type="Proteomes" id="UP000238825"/>
    </source>
</evidence>
<dbReference type="Pfam" id="PF00005">
    <property type="entry name" value="ABC_tran"/>
    <property type="match status" value="2"/>
</dbReference>
<dbReference type="InterPro" id="IPR003439">
    <property type="entry name" value="ABC_transporter-like_ATP-bd"/>
</dbReference>
<protein>
    <submittedName>
        <fullName evidence="7">ABC transporter ATP-binding protein</fullName>
    </submittedName>
    <submittedName>
        <fullName evidence="6">ABC-F type ribosomal protection protein</fullName>
    </submittedName>
</protein>
<keyword evidence="1" id="KW-0677">Repeat</keyword>
<dbReference type="PROSITE" id="PS50893">
    <property type="entry name" value="ABC_TRANSPORTER_2"/>
    <property type="match status" value="2"/>
</dbReference>